<dbReference type="EMBL" id="JAACYR010000068">
    <property type="protein sequence ID" value="NDJ90938.1"/>
    <property type="molecule type" value="Genomic_DNA"/>
</dbReference>
<comment type="caution">
    <text evidence="3">The sequence shown here is derived from an EMBL/GenBank/DDBJ whole genome shotgun (WGS) entry which is preliminary data.</text>
</comment>
<evidence type="ECO:0000256" key="1">
    <source>
        <dbReference type="SAM" id="MobiDB-lite"/>
    </source>
</evidence>
<gene>
    <name evidence="3" type="ORF">GWR20_17590</name>
</gene>
<sequence length="317" mass="33606">MDQRMNAVAPADGGGAWLACGASVTGSEHRRRGLGCDDAYSYGIFGDFLVAAVADGAGSVTGTSAWGAFVACRGILKDAMDPDFVDRYRTGSTDDAQQLMRSLFARALQRVHRQAAAMGMDVMLLSTTLCVGLADRNLATFAQIGDGIIATERDDEIATLLIERKDEYANTTSFLQSERALDDSLRTACCAGVTAFALSTDGMSYKITDVATGDAYQPFFRGSWQHLRSGAEPQRFEAMLDNIEDDQTGDDKTMVLAALGQLSSGTPAETMRWAHSGPPGSGTDSGGSVPPAAIGDAAEAAEPAPVGAHSWWGRWRR</sequence>
<proteinExistence type="predicted"/>
<dbReference type="AlphaFoldDB" id="A0A7K3LF09"/>
<feature type="compositionally biased region" description="Low complexity" evidence="1">
    <location>
        <begin position="286"/>
        <end position="308"/>
    </location>
</feature>
<organism evidence="3 4">
    <name type="scientific">Mycolicibacter kumamotonensis</name>
    <dbReference type="NCBI Taxonomy" id="354243"/>
    <lineage>
        <taxon>Bacteria</taxon>
        <taxon>Bacillati</taxon>
        <taxon>Actinomycetota</taxon>
        <taxon>Actinomycetes</taxon>
        <taxon>Mycobacteriales</taxon>
        <taxon>Mycobacteriaceae</taxon>
        <taxon>Mycolicibacter</taxon>
    </lineage>
</organism>
<evidence type="ECO:0000313" key="3">
    <source>
        <dbReference type="EMBL" id="NDJ90938.1"/>
    </source>
</evidence>
<name>A0A7K3LF09_9MYCO</name>
<accession>A0A7K3LF09</accession>
<protein>
    <submittedName>
        <fullName evidence="3">Protein phosphatase 2C domain-containing protein</fullName>
    </submittedName>
</protein>
<dbReference type="InterPro" id="IPR036457">
    <property type="entry name" value="PPM-type-like_dom_sf"/>
</dbReference>
<feature type="domain" description="PPM-type phosphatase" evidence="2">
    <location>
        <begin position="25"/>
        <end position="238"/>
    </location>
</feature>
<reference evidence="3 4" key="1">
    <citation type="submission" date="2020-01" db="EMBL/GenBank/DDBJ databases">
        <authorList>
            <person name="Sanchez-Estrada R."/>
            <person name="Gonzalez-Y-Merchand J.A."/>
            <person name="Rivera-Gutierrez S."/>
        </authorList>
    </citation>
    <scope>NUCLEOTIDE SEQUENCE [LARGE SCALE GENOMIC DNA]</scope>
    <source>
        <strain evidence="3 4">CST 7247</strain>
    </source>
</reference>
<dbReference type="SUPFAM" id="SSF81606">
    <property type="entry name" value="PP2C-like"/>
    <property type="match status" value="1"/>
</dbReference>
<feature type="region of interest" description="Disordered" evidence="1">
    <location>
        <begin position="268"/>
        <end position="317"/>
    </location>
</feature>
<evidence type="ECO:0000313" key="4">
    <source>
        <dbReference type="Proteomes" id="UP000466523"/>
    </source>
</evidence>
<dbReference type="Pfam" id="PF13672">
    <property type="entry name" value="PP2C_2"/>
    <property type="match status" value="1"/>
</dbReference>
<evidence type="ECO:0000259" key="2">
    <source>
        <dbReference type="Pfam" id="PF13672"/>
    </source>
</evidence>
<dbReference type="Proteomes" id="UP000466523">
    <property type="component" value="Unassembled WGS sequence"/>
</dbReference>
<dbReference type="InterPro" id="IPR001932">
    <property type="entry name" value="PPM-type_phosphatase-like_dom"/>
</dbReference>
<dbReference type="Gene3D" id="3.60.40.10">
    <property type="entry name" value="PPM-type phosphatase domain"/>
    <property type="match status" value="1"/>
</dbReference>